<name>A0A9R1UUH1_LACSA</name>
<evidence type="ECO:0000313" key="3">
    <source>
        <dbReference type="Proteomes" id="UP000235145"/>
    </source>
</evidence>
<organism evidence="2 3">
    <name type="scientific">Lactuca sativa</name>
    <name type="common">Garden lettuce</name>
    <dbReference type="NCBI Taxonomy" id="4236"/>
    <lineage>
        <taxon>Eukaryota</taxon>
        <taxon>Viridiplantae</taxon>
        <taxon>Streptophyta</taxon>
        <taxon>Embryophyta</taxon>
        <taxon>Tracheophyta</taxon>
        <taxon>Spermatophyta</taxon>
        <taxon>Magnoliopsida</taxon>
        <taxon>eudicotyledons</taxon>
        <taxon>Gunneridae</taxon>
        <taxon>Pentapetalae</taxon>
        <taxon>asterids</taxon>
        <taxon>campanulids</taxon>
        <taxon>Asterales</taxon>
        <taxon>Asteraceae</taxon>
        <taxon>Cichorioideae</taxon>
        <taxon>Cichorieae</taxon>
        <taxon>Lactucinae</taxon>
        <taxon>Lactuca</taxon>
    </lineage>
</organism>
<feature type="region of interest" description="Disordered" evidence="1">
    <location>
        <begin position="286"/>
        <end position="306"/>
    </location>
</feature>
<feature type="region of interest" description="Disordered" evidence="1">
    <location>
        <begin position="185"/>
        <end position="221"/>
    </location>
</feature>
<accession>A0A9R1UUH1</accession>
<dbReference type="EMBL" id="NBSK02000008">
    <property type="protein sequence ID" value="KAJ0194227.1"/>
    <property type="molecule type" value="Genomic_DNA"/>
</dbReference>
<comment type="caution">
    <text evidence="2">The sequence shown here is derived from an EMBL/GenBank/DDBJ whole genome shotgun (WGS) entry which is preliminary data.</text>
</comment>
<feature type="compositionally biased region" description="Basic and acidic residues" evidence="1">
    <location>
        <begin position="75"/>
        <end position="97"/>
    </location>
</feature>
<evidence type="ECO:0000256" key="1">
    <source>
        <dbReference type="SAM" id="MobiDB-lite"/>
    </source>
</evidence>
<dbReference type="Proteomes" id="UP000235145">
    <property type="component" value="Unassembled WGS sequence"/>
</dbReference>
<keyword evidence="3" id="KW-1185">Reference proteome</keyword>
<feature type="compositionally biased region" description="Basic and acidic residues" evidence="1">
    <location>
        <begin position="203"/>
        <end position="212"/>
    </location>
</feature>
<evidence type="ECO:0000313" key="2">
    <source>
        <dbReference type="EMBL" id="KAJ0194227.1"/>
    </source>
</evidence>
<feature type="region of interest" description="Disordered" evidence="1">
    <location>
        <begin position="51"/>
        <end position="141"/>
    </location>
</feature>
<protein>
    <submittedName>
        <fullName evidence="2">Uncharacterized protein</fullName>
    </submittedName>
</protein>
<sequence length="497" mass="55211">MPLSSPVASGTSMVQIPTSAFSELMSLTRDMSQRLLRIEANVQQIKEVLLLTPPASPNSDDVQKGGDTVDDVDADDHADGEPNAHADGEPNEKDTKPAADNTIIQHESPNPVRESDSAGHNSLAATEKLFEDSEHDEPDDECQILDMNFIDPLIPVQQESSDDLEESHPILADDIADPIIPVQGEDSDVASEESHPLSRKRKVADTDLDHSQTDTSSTVKKPKSIVSISNLATEWNMSPDQVKQILDEANRAQLLKNIAQADESLIQHRLQAKGSFKAQMQKFSEFQSKAQSFQPPPSSSKPKTDSVLDRIDRKRFEDVFNRRMCGDKIIKVKASKPRNEKILTLLITRQGSQHSYTEVVKRDELIRYGYSEWMELLDLASKQTSAYSSELTCALHLLIKKVQRLDLVPKERPQHQGQRSSVPISRRTKFHVDDEDVLVLDFGAGVINNSLPLGVDSVQHKFISAPEHGMFYLDKTGGCAFSALLRSQKLQPLTLLA</sequence>
<proteinExistence type="predicted"/>
<reference evidence="2 3" key="1">
    <citation type="journal article" date="2017" name="Nat. Commun.">
        <title>Genome assembly with in vitro proximity ligation data and whole-genome triplication in lettuce.</title>
        <authorList>
            <person name="Reyes-Chin-Wo S."/>
            <person name="Wang Z."/>
            <person name="Yang X."/>
            <person name="Kozik A."/>
            <person name="Arikit S."/>
            <person name="Song C."/>
            <person name="Xia L."/>
            <person name="Froenicke L."/>
            <person name="Lavelle D.O."/>
            <person name="Truco M.J."/>
            <person name="Xia R."/>
            <person name="Zhu S."/>
            <person name="Xu C."/>
            <person name="Xu H."/>
            <person name="Xu X."/>
            <person name="Cox K."/>
            <person name="Korf I."/>
            <person name="Meyers B.C."/>
            <person name="Michelmore R.W."/>
        </authorList>
    </citation>
    <scope>NUCLEOTIDE SEQUENCE [LARGE SCALE GENOMIC DNA]</scope>
    <source>
        <strain evidence="3">cv. Salinas</strain>
        <tissue evidence="2">Seedlings</tissue>
    </source>
</reference>
<dbReference type="AlphaFoldDB" id="A0A9R1UUH1"/>
<gene>
    <name evidence="2" type="ORF">LSAT_V11C800440790</name>
</gene>